<feature type="transmembrane region" description="Helical" evidence="1">
    <location>
        <begin position="12"/>
        <end position="31"/>
    </location>
</feature>
<dbReference type="InterPro" id="IPR009936">
    <property type="entry name" value="DUF1468"/>
</dbReference>
<dbReference type="RefSeq" id="WP_210116772.1">
    <property type="nucleotide sequence ID" value="NZ_CP054257.1"/>
</dbReference>
<evidence type="ECO:0000256" key="1">
    <source>
        <dbReference type="SAM" id="Phobius"/>
    </source>
</evidence>
<evidence type="ECO:0000259" key="2">
    <source>
        <dbReference type="Pfam" id="PF07331"/>
    </source>
</evidence>
<dbReference type="AlphaFoldDB" id="A0A975ICU4"/>
<proteinExistence type="predicted"/>
<keyword evidence="1" id="KW-1133">Transmembrane helix</keyword>
<feature type="transmembrane region" description="Helical" evidence="1">
    <location>
        <begin position="82"/>
        <end position="100"/>
    </location>
</feature>
<sequence>MENFSKWLTGLSYWWILAAFTAVMVGLYFLFNGIKRTRNVKCQLLVLCGMDLVTLLFYLLTFNLRISKLAAEAGVTPRTMPRLWALFILLCSIGAFFAIIKQGAKEDEKFGKWVFSLLVGMGSIFSVLLFNYIGYYISSAIFIFVVMVAMGERNKLQLILVPIIWCLFTYFVFYKMLYIKLPFGSLFSRLVR</sequence>
<protein>
    <submittedName>
        <fullName evidence="3">Tripartite tricarboxylate transporter TctB family protein</fullName>
    </submittedName>
</protein>
<keyword evidence="1" id="KW-0472">Membrane</keyword>
<reference evidence="3" key="1">
    <citation type="submission" date="2020-05" db="EMBL/GenBank/DDBJ databases">
        <authorList>
            <person name="Zeng H."/>
            <person name="Chan Y.K."/>
            <person name="Watt R.M."/>
        </authorList>
    </citation>
    <scope>NUCLEOTIDE SEQUENCE</scope>
    <source>
        <strain evidence="3">ATCC 700773</strain>
    </source>
</reference>
<gene>
    <name evidence="3" type="ORF">HRI96_07545</name>
</gene>
<feature type="domain" description="DUF1468" evidence="2">
    <location>
        <begin position="46"/>
        <end position="182"/>
    </location>
</feature>
<keyword evidence="1" id="KW-0812">Transmembrane</keyword>
<dbReference type="Pfam" id="PF07331">
    <property type="entry name" value="TctB"/>
    <property type="match status" value="1"/>
</dbReference>
<organism evidence="3 4">
    <name type="scientific">Treponema parvum</name>
    <dbReference type="NCBI Taxonomy" id="138851"/>
    <lineage>
        <taxon>Bacteria</taxon>
        <taxon>Pseudomonadati</taxon>
        <taxon>Spirochaetota</taxon>
        <taxon>Spirochaetia</taxon>
        <taxon>Spirochaetales</taxon>
        <taxon>Treponemataceae</taxon>
        <taxon>Treponema</taxon>
    </lineage>
</organism>
<dbReference type="Proteomes" id="UP000671995">
    <property type="component" value="Chromosome"/>
</dbReference>
<dbReference type="EMBL" id="CP054257">
    <property type="protein sequence ID" value="QTQ12058.1"/>
    <property type="molecule type" value="Genomic_DNA"/>
</dbReference>
<name>A0A975ICU4_9SPIR</name>
<evidence type="ECO:0000313" key="4">
    <source>
        <dbReference type="Proteomes" id="UP000671995"/>
    </source>
</evidence>
<accession>A0A975ICU4</accession>
<evidence type="ECO:0000313" key="3">
    <source>
        <dbReference type="EMBL" id="QTQ12058.1"/>
    </source>
</evidence>
<reference evidence="3" key="2">
    <citation type="journal article" date="2021" name="Microbiol. Resour. Announc.">
        <title>Complete Genome Sequences of Three Human Oral Treponema parvum Isolates.</title>
        <authorList>
            <person name="Zeng H."/>
            <person name="Watt R.M."/>
        </authorList>
    </citation>
    <scope>NUCLEOTIDE SEQUENCE</scope>
    <source>
        <strain evidence="3">ATCC 700773</strain>
    </source>
</reference>
<feature type="transmembrane region" description="Helical" evidence="1">
    <location>
        <begin position="135"/>
        <end position="151"/>
    </location>
</feature>
<feature type="transmembrane region" description="Helical" evidence="1">
    <location>
        <begin position="158"/>
        <end position="179"/>
    </location>
</feature>
<feature type="transmembrane region" description="Helical" evidence="1">
    <location>
        <begin position="43"/>
        <end position="62"/>
    </location>
</feature>